<accession>A0ABW9ZT17</accession>
<keyword evidence="1" id="KW-0812">Transmembrane</keyword>
<protein>
    <submittedName>
        <fullName evidence="2">PepSY domain-containing protein</fullName>
    </submittedName>
</protein>
<evidence type="ECO:0000313" key="3">
    <source>
        <dbReference type="Proteomes" id="UP000753802"/>
    </source>
</evidence>
<gene>
    <name evidence="2" type="ORF">GWC95_06865</name>
</gene>
<feature type="transmembrane region" description="Helical" evidence="1">
    <location>
        <begin position="188"/>
        <end position="212"/>
    </location>
</feature>
<dbReference type="PANTHER" id="PTHR34219:SF3">
    <property type="entry name" value="BLL7967 PROTEIN"/>
    <property type="match status" value="1"/>
</dbReference>
<dbReference type="InterPro" id="IPR005625">
    <property type="entry name" value="PepSY-ass_TM"/>
</dbReference>
<organism evidence="2 3">
    <name type="scientific">Sediminibacterium roseum</name>
    <dbReference type="NCBI Taxonomy" id="1978412"/>
    <lineage>
        <taxon>Bacteria</taxon>
        <taxon>Pseudomonadati</taxon>
        <taxon>Bacteroidota</taxon>
        <taxon>Chitinophagia</taxon>
        <taxon>Chitinophagales</taxon>
        <taxon>Chitinophagaceae</taxon>
        <taxon>Sediminibacterium</taxon>
    </lineage>
</organism>
<name>A0ABW9ZT17_9BACT</name>
<dbReference type="EMBL" id="JAACJS010000011">
    <property type="protein sequence ID" value="NCI49635.1"/>
    <property type="molecule type" value="Genomic_DNA"/>
</dbReference>
<feature type="transmembrane region" description="Helical" evidence="1">
    <location>
        <begin position="12"/>
        <end position="34"/>
    </location>
</feature>
<comment type="caution">
    <text evidence="2">The sequence shown here is derived from an EMBL/GenBank/DDBJ whole genome shotgun (WGS) entry which is preliminary data.</text>
</comment>
<keyword evidence="3" id="KW-1185">Reference proteome</keyword>
<proteinExistence type="predicted"/>
<evidence type="ECO:0000256" key="1">
    <source>
        <dbReference type="SAM" id="Phobius"/>
    </source>
</evidence>
<feature type="transmembrane region" description="Helical" evidence="1">
    <location>
        <begin position="138"/>
        <end position="158"/>
    </location>
</feature>
<dbReference type="PROSITE" id="PS51257">
    <property type="entry name" value="PROKAR_LIPOPROTEIN"/>
    <property type="match status" value="1"/>
</dbReference>
<dbReference type="PANTHER" id="PTHR34219">
    <property type="entry name" value="IRON-REGULATED INNER MEMBRANE PROTEIN-RELATED"/>
    <property type="match status" value="1"/>
</dbReference>
<keyword evidence="1" id="KW-1133">Transmembrane helix</keyword>
<dbReference type="Proteomes" id="UP000753802">
    <property type="component" value="Unassembled WGS sequence"/>
</dbReference>
<feature type="transmembrane region" description="Helical" evidence="1">
    <location>
        <begin position="340"/>
        <end position="361"/>
    </location>
</feature>
<reference evidence="2 3" key="1">
    <citation type="submission" date="2020-01" db="EMBL/GenBank/DDBJ databases">
        <title>Genome analysis.</title>
        <authorList>
            <person name="Wu S."/>
            <person name="Wang G."/>
        </authorList>
    </citation>
    <scope>NUCLEOTIDE SEQUENCE [LARGE SCALE GENOMIC DNA]</scope>
    <source>
        <strain evidence="2 3">SYL130</strain>
    </source>
</reference>
<sequence length="372" mass="42246">MKFKKIIGFIHLWLGLVSGLLVLFLGLTGCMLVFQREIETVTNPFQYIKERSGTDMLPSALKTIAEKQLPGKHPHSILYQEGKAAQAIFYGDEYYDIVYIHPYTGAVQKVKNMNRDFFRIVIGGHYNLWLPVSIGQPIIASATLVFLFMMISGIVLWWPKNKAARKQRFKIKLNARWRRKNYDLHNVLGFYMSWIAIFIAISGLVMGFQWFAKSFYYATSGGKQMTPYYESVSKKTKQSDTTFSAADAVYAKMRAFYPDRSTSIEIHFPVSDTSAIEGAANPDPGTYWRADYRYFDQYSLKEIDVTHPYGRFAGAKTADKIVRMNYDVHVGSIGGLPTKILAFCASLVAASLPVTGFLIWWGRRKKAVSTSV</sequence>
<keyword evidence="1" id="KW-0472">Membrane</keyword>
<dbReference type="Pfam" id="PF03929">
    <property type="entry name" value="PepSY_TM"/>
    <property type="match status" value="1"/>
</dbReference>
<evidence type="ECO:0000313" key="2">
    <source>
        <dbReference type="EMBL" id="NCI49635.1"/>
    </source>
</evidence>